<dbReference type="AlphaFoldDB" id="A0A5B9QHS3"/>
<feature type="chain" id="PRO_5023010601" description="Probable pectate lyase C" evidence="2">
    <location>
        <begin position="24"/>
        <end position="564"/>
    </location>
</feature>
<name>A0A5B9QHS3_9BACT</name>
<sequence length="564" mass="59091" precursor="true">MLRIACAQIFLLMGVFYVSGAVAQTFYVATDGNDASGDGSAGSPWASIGGALAELHDANIDGATVLVRPGTYSGRQSLVGTFAQGVTVRSEVPYQAQLRHSSQTVVAYVNCRGASGITLEGFDLAHSGPGAAPLVFHIDGGGGNAGVGNITVRNNVIHESYNNDLLKVNNGVTNVIVEQNMFYNQTGSDEHIDVNSVEDVTIRDNVFFNDFAGSGRTNGNNTSAYIVIKDSNDEDDLFLGTDRVNVQRNVFLNWEGSTGSNFVLVGEDAKPYIEARNVMFENNLMLGNSSNVMRAAVGVKSGEQITFRNNTIAGDLPALAFAMRVNVENSAVTNDQIHFYNNLWSDPTGTMGASLGGGNDFSDSPPGEVTNWSLVNNQYYNGGAPIPAGAGETINYTDDATRIVGDPGLASQAGLTVPRWEPGSGMFADGSATIREAFVSLVMQYGVPTAGSAGVNQASAVQAPADDILGNLRGGAPDVGAVEIVANHVGDFDGDGDVDGQDFLVWQRDPNGGQLSDWQADYGMGAGLQTRTGSPVPEPAGGVIVGGLLLVVGRSRRVKPFASQ</sequence>
<dbReference type="KEGG" id="bgok:Pr1d_10410"/>
<feature type="signal peptide" evidence="2">
    <location>
        <begin position="1"/>
        <end position="23"/>
    </location>
</feature>
<dbReference type="InterPro" id="IPR018247">
    <property type="entry name" value="EF_Hand_1_Ca_BS"/>
</dbReference>
<keyword evidence="4" id="KW-1185">Reference proteome</keyword>
<evidence type="ECO:0000256" key="1">
    <source>
        <dbReference type="ARBA" id="ARBA00016512"/>
    </source>
</evidence>
<dbReference type="PROSITE" id="PS00018">
    <property type="entry name" value="EF_HAND_1"/>
    <property type="match status" value="1"/>
</dbReference>
<dbReference type="InterPro" id="IPR012334">
    <property type="entry name" value="Pectin_lyas_fold"/>
</dbReference>
<dbReference type="Gene3D" id="2.160.20.10">
    <property type="entry name" value="Single-stranded right-handed beta-helix, Pectin lyase-like"/>
    <property type="match status" value="1"/>
</dbReference>
<protein>
    <recommendedName>
        <fullName evidence="1">Probable pectate lyase C</fullName>
    </recommendedName>
</protein>
<accession>A0A5B9QHS3</accession>
<dbReference type="EMBL" id="CP042913">
    <property type="protein sequence ID" value="QEG33771.1"/>
    <property type="molecule type" value="Genomic_DNA"/>
</dbReference>
<organism evidence="3 4">
    <name type="scientific">Bythopirellula goksoeyrii</name>
    <dbReference type="NCBI Taxonomy" id="1400387"/>
    <lineage>
        <taxon>Bacteria</taxon>
        <taxon>Pseudomonadati</taxon>
        <taxon>Planctomycetota</taxon>
        <taxon>Planctomycetia</taxon>
        <taxon>Pirellulales</taxon>
        <taxon>Lacipirellulaceae</taxon>
        <taxon>Bythopirellula</taxon>
    </lineage>
</organism>
<evidence type="ECO:0000313" key="3">
    <source>
        <dbReference type="EMBL" id="QEG33771.1"/>
    </source>
</evidence>
<gene>
    <name evidence="3" type="ORF">Pr1d_10410</name>
</gene>
<evidence type="ECO:0000256" key="2">
    <source>
        <dbReference type="SAM" id="SignalP"/>
    </source>
</evidence>
<reference evidence="3 4" key="1">
    <citation type="submission" date="2019-08" db="EMBL/GenBank/DDBJ databases">
        <title>Deep-cultivation of Planctomycetes and their phenomic and genomic characterization uncovers novel biology.</title>
        <authorList>
            <person name="Wiegand S."/>
            <person name="Jogler M."/>
            <person name="Boedeker C."/>
            <person name="Pinto D."/>
            <person name="Vollmers J."/>
            <person name="Rivas-Marin E."/>
            <person name="Kohn T."/>
            <person name="Peeters S.H."/>
            <person name="Heuer A."/>
            <person name="Rast P."/>
            <person name="Oberbeckmann S."/>
            <person name="Bunk B."/>
            <person name="Jeske O."/>
            <person name="Meyerdierks A."/>
            <person name="Storesund J.E."/>
            <person name="Kallscheuer N."/>
            <person name="Luecker S."/>
            <person name="Lage O.M."/>
            <person name="Pohl T."/>
            <person name="Merkel B.J."/>
            <person name="Hornburger P."/>
            <person name="Mueller R.-W."/>
            <person name="Bruemmer F."/>
            <person name="Labrenz M."/>
            <person name="Spormann A.M."/>
            <person name="Op den Camp H."/>
            <person name="Overmann J."/>
            <person name="Amann R."/>
            <person name="Jetten M.S.M."/>
            <person name="Mascher T."/>
            <person name="Medema M.H."/>
            <person name="Devos D.P."/>
            <person name="Kaster A.-K."/>
            <person name="Ovreas L."/>
            <person name="Rohde M."/>
            <person name="Galperin M.Y."/>
            <person name="Jogler C."/>
        </authorList>
    </citation>
    <scope>NUCLEOTIDE SEQUENCE [LARGE SCALE GENOMIC DNA]</scope>
    <source>
        <strain evidence="3 4">Pr1d</strain>
    </source>
</reference>
<dbReference type="SUPFAM" id="SSF51126">
    <property type="entry name" value="Pectin lyase-like"/>
    <property type="match status" value="1"/>
</dbReference>
<dbReference type="RefSeq" id="WP_148072496.1">
    <property type="nucleotide sequence ID" value="NZ_CP042913.1"/>
</dbReference>
<dbReference type="Proteomes" id="UP000323917">
    <property type="component" value="Chromosome"/>
</dbReference>
<dbReference type="OrthoDB" id="1141931at2"/>
<proteinExistence type="predicted"/>
<dbReference type="InterPro" id="IPR011050">
    <property type="entry name" value="Pectin_lyase_fold/virulence"/>
</dbReference>
<evidence type="ECO:0000313" key="4">
    <source>
        <dbReference type="Proteomes" id="UP000323917"/>
    </source>
</evidence>
<keyword evidence="2" id="KW-0732">Signal</keyword>